<dbReference type="PANTHER" id="PTHR31306">
    <property type="entry name" value="ALPHA-1,6-MANNOSYLTRANSFERASE MNN11-RELATED"/>
    <property type="match status" value="1"/>
</dbReference>
<dbReference type="GO" id="GO:0000139">
    <property type="term" value="C:Golgi membrane"/>
    <property type="evidence" value="ECO:0007669"/>
    <property type="project" value="UniProtKB-SubCell"/>
</dbReference>
<accession>A0A1Y1I0V1</accession>
<gene>
    <name evidence="6" type="ORF">KFL_001750200</name>
</gene>
<comment type="subcellular location">
    <subcellularLocation>
        <location evidence="1">Golgi apparatus membrane</location>
        <topology evidence="1">Single-pass type II membrane protein</topology>
    </subcellularLocation>
</comment>
<sequence length="428" mass="48025">MSTFPTSCSFSPPESDRTAGVMGSCEDKPIGRMTLPTFLFLAKNKMGVRASMPAFFAIARGLAVGVLIVLFFTLYSSGPSCSQELGLPRKGLADANGLAGENGVAAVGGLAGVNKLPEKTADLPGCILMMDHRFGWNEDDFEGSKDGPSGAFEKWGREIEYHRPSRFVNWMYAMRHGYRFASGNATMYKKDRHPSWLKVAYMRDQLKCCCKWAMMIDSDSYVRLESHKMRVEDWVMQVMKEDKESENVRTKQLVVPGDPSSFFSGEERDDAIEMIMARNGNEKGGFQGEPDAFDRIQEKDVLCAGTFLLRRSKKAIQLLEDWFSYDGPTLFEHAWEQTPFNRLVYPKYEKNVAVFPFTEIGPNGRAVNHVWGADNTLDERNEMVRAAALGVIRSLPTWVLENIQERVDGPNARPSTPDPEVERQAPPL</sequence>
<protein>
    <submittedName>
        <fullName evidence="6">Uncharacterized protein</fullName>
    </submittedName>
</protein>
<feature type="transmembrane region" description="Helical" evidence="5">
    <location>
        <begin position="54"/>
        <end position="75"/>
    </location>
</feature>
<dbReference type="EMBL" id="DF237124">
    <property type="protein sequence ID" value="GAQ84083.1"/>
    <property type="molecule type" value="Genomic_DNA"/>
</dbReference>
<keyword evidence="5" id="KW-0472">Membrane</keyword>
<evidence type="ECO:0000256" key="2">
    <source>
        <dbReference type="ARBA" id="ARBA00022676"/>
    </source>
</evidence>
<evidence type="ECO:0000256" key="3">
    <source>
        <dbReference type="ARBA" id="ARBA00022679"/>
    </source>
</evidence>
<keyword evidence="5" id="KW-1133">Transmembrane helix</keyword>
<keyword evidence="7" id="KW-1185">Reference proteome</keyword>
<feature type="region of interest" description="Disordered" evidence="4">
    <location>
        <begin position="407"/>
        <end position="428"/>
    </location>
</feature>
<keyword evidence="3" id="KW-0808">Transferase</keyword>
<dbReference type="PANTHER" id="PTHR31306:SF4">
    <property type="entry name" value="ALPHA-1,2-GALACTOSYLTRANSFERASE"/>
    <property type="match status" value="1"/>
</dbReference>
<dbReference type="InterPro" id="IPR008630">
    <property type="entry name" value="Glyco_trans_34"/>
</dbReference>
<name>A0A1Y1I0V1_KLENI</name>
<evidence type="ECO:0000256" key="4">
    <source>
        <dbReference type="SAM" id="MobiDB-lite"/>
    </source>
</evidence>
<keyword evidence="2" id="KW-0328">Glycosyltransferase</keyword>
<dbReference type="AlphaFoldDB" id="A0A1Y1I0V1"/>
<proteinExistence type="predicted"/>
<organism evidence="6 7">
    <name type="scientific">Klebsormidium nitens</name>
    <name type="common">Green alga</name>
    <name type="synonym">Ulothrix nitens</name>
    <dbReference type="NCBI Taxonomy" id="105231"/>
    <lineage>
        <taxon>Eukaryota</taxon>
        <taxon>Viridiplantae</taxon>
        <taxon>Streptophyta</taxon>
        <taxon>Klebsormidiophyceae</taxon>
        <taxon>Klebsormidiales</taxon>
        <taxon>Klebsormidiaceae</taxon>
        <taxon>Klebsormidium</taxon>
    </lineage>
</organism>
<dbReference type="OrthoDB" id="2016350at2759"/>
<dbReference type="Proteomes" id="UP000054558">
    <property type="component" value="Unassembled WGS sequence"/>
</dbReference>
<feature type="region of interest" description="Disordered" evidence="4">
    <location>
        <begin position="1"/>
        <end position="21"/>
    </location>
</feature>
<evidence type="ECO:0000256" key="1">
    <source>
        <dbReference type="ARBA" id="ARBA00004323"/>
    </source>
</evidence>
<evidence type="ECO:0000313" key="6">
    <source>
        <dbReference type="EMBL" id="GAQ84083.1"/>
    </source>
</evidence>
<reference evidence="6 7" key="1">
    <citation type="journal article" date="2014" name="Nat. Commun.">
        <title>Klebsormidium flaccidum genome reveals primary factors for plant terrestrial adaptation.</title>
        <authorList>
            <person name="Hori K."/>
            <person name="Maruyama F."/>
            <person name="Fujisawa T."/>
            <person name="Togashi T."/>
            <person name="Yamamoto N."/>
            <person name="Seo M."/>
            <person name="Sato S."/>
            <person name="Yamada T."/>
            <person name="Mori H."/>
            <person name="Tajima N."/>
            <person name="Moriyama T."/>
            <person name="Ikeuchi M."/>
            <person name="Watanabe M."/>
            <person name="Wada H."/>
            <person name="Kobayashi K."/>
            <person name="Saito M."/>
            <person name="Masuda T."/>
            <person name="Sasaki-Sekimoto Y."/>
            <person name="Mashiguchi K."/>
            <person name="Awai K."/>
            <person name="Shimojima M."/>
            <person name="Masuda S."/>
            <person name="Iwai M."/>
            <person name="Nobusawa T."/>
            <person name="Narise T."/>
            <person name="Kondo S."/>
            <person name="Saito H."/>
            <person name="Sato R."/>
            <person name="Murakawa M."/>
            <person name="Ihara Y."/>
            <person name="Oshima-Yamada Y."/>
            <person name="Ohtaka K."/>
            <person name="Satoh M."/>
            <person name="Sonobe K."/>
            <person name="Ishii M."/>
            <person name="Ohtani R."/>
            <person name="Kanamori-Sato M."/>
            <person name="Honoki R."/>
            <person name="Miyazaki D."/>
            <person name="Mochizuki H."/>
            <person name="Umetsu J."/>
            <person name="Higashi K."/>
            <person name="Shibata D."/>
            <person name="Kamiya Y."/>
            <person name="Sato N."/>
            <person name="Nakamura Y."/>
            <person name="Tabata S."/>
            <person name="Ida S."/>
            <person name="Kurokawa K."/>
            <person name="Ohta H."/>
        </authorList>
    </citation>
    <scope>NUCLEOTIDE SEQUENCE [LARGE SCALE GENOMIC DNA]</scope>
    <source>
        <strain evidence="6 7">NIES-2285</strain>
    </source>
</reference>
<keyword evidence="5" id="KW-0812">Transmembrane</keyword>
<evidence type="ECO:0000313" key="7">
    <source>
        <dbReference type="Proteomes" id="UP000054558"/>
    </source>
</evidence>
<dbReference type="GO" id="GO:0016757">
    <property type="term" value="F:glycosyltransferase activity"/>
    <property type="evidence" value="ECO:0007669"/>
    <property type="project" value="UniProtKB-KW"/>
</dbReference>
<feature type="compositionally biased region" description="Low complexity" evidence="4">
    <location>
        <begin position="1"/>
        <end position="13"/>
    </location>
</feature>
<evidence type="ECO:0000256" key="5">
    <source>
        <dbReference type="SAM" id="Phobius"/>
    </source>
</evidence>